<reference evidence="7" key="1">
    <citation type="journal article" date="2019" name="Plant J.">
        <title>Chlorella vulgaris genome assembly and annotation reveals the molecular basis for metabolic acclimation to high light conditions.</title>
        <authorList>
            <person name="Cecchin M."/>
            <person name="Marcolungo L."/>
            <person name="Rossato M."/>
            <person name="Girolomoni L."/>
            <person name="Cosentino E."/>
            <person name="Cuine S."/>
            <person name="Li-Beisson Y."/>
            <person name="Delledonne M."/>
            <person name="Ballottari M."/>
        </authorList>
    </citation>
    <scope>NUCLEOTIDE SEQUENCE</scope>
    <source>
        <strain evidence="7">211/11P</strain>
    </source>
</reference>
<sequence length="376" mass="41484">MDASAAMNHTGHDHSAHAAHGHESAGMDVQMAGMDMGGAAGGDMKFMAAVGRRADGSYYYFHGGFDGHILPGCFFLFWGLWWAVATFTHYTRSLAAKKQFRTRGWQLLPFGPRRLRQMPLEPFVKLVLPLAGILAELWLGHESYRQLYHSDGKFETENLNDWQHSTMYASFMASGLVDLLGFYFGAPHSAELSFLGLAFLSEGLLLVFHLKGPRVEIMVHLILVLQILATVVAIVGEMAAPRSILAATARPWLTMLQGVWWIQTAYIMYKSQPQWDPDYMGSGMMVPVPFVLWMLGTAFFTFCLFLIIKAITERQTGRKLSCSNDGGSSAEHHLHAPLPLDEEADGLPGPGGPYTPEVELSGLPLKTYAAHNGHGV</sequence>
<dbReference type="OrthoDB" id="551896at2759"/>
<evidence type="ECO:0000256" key="5">
    <source>
        <dbReference type="ARBA" id="ARBA00023136"/>
    </source>
</evidence>
<evidence type="ECO:0000256" key="6">
    <source>
        <dbReference type="SAM" id="Phobius"/>
    </source>
</evidence>
<dbReference type="PANTHER" id="PTHR16007">
    <property type="entry name" value="EPIDIDYMAL MEMBRANE PROTEIN E9-RELATED"/>
    <property type="match status" value="1"/>
</dbReference>
<dbReference type="InterPro" id="IPR042127">
    <property type="entry name" value="TMEM45"/>
</dbReference>
<evidence type="ECO:0000313" key="7">
    <source>
        <dbReference type="EMBL" id="KAI3428720.1"/>
    </source>
</evidence>
<reference evidence="7" key="2">
    <citation type="submission" date="2020-11" db="EMBL/GenBank/DDBJ databases">
        <authorList>
            <person name="Cecchin M."/>
            <person name="Marcolungo L."/>
            <person name="Rossato M."/>
            <person name="Girolomoni L."/>
            <person name="Cosentino E."/>
            <person name="Cuine S."/>
            <person name="Li-Beisson Y."/>
            <person name="Delledonne M."/>
            <person name="Ballottari M."/>
        </authorList>
    </citation>
    <scope>NUCLEOTIDE SEQUENCE</scope>
    <source>
        <strain evidence="7">211/11P</strain>
        <tissue evidence="7">Whole cell</tissue>
    </source>
</reference>
<accession>A0A9D4TM96</accession>
<feature type="transmembrane region" description="Helical" evidence="6">
    <location>
        <begin position="69"/>
        <end position="91"/>
    </location>
</feature>
<dbReference type="PANTHER" id="PTHR16007:SF15">
    <property type="entry name" value="TRANSMEMBRANE PROTEIN 45B"/>
    <property type="match status" value="1"/>
</dbReference>
<protein>
    <recommendedName>
        <fullName evidence="9">Transmembrane protein 45B</fullName>
    </recommendedName>
</protein>
<proteinExistence type="inferred from homology"/>
<organism evidence="7 8">
    <name type="scientific">Chlorella vulgaris</name>
    <name type="common">Green alga</name>
    <dbReference type="NCBI Taxonomy" id="3077"/>
    <lineage>
        <taxon>Eukaryota</taxon>
        <taxon>Viridiplantae</taxon>
        <taxon>Chlorophyta</taxon>
        <taxon>core chlorophytes</taxon>
        <taxon>Trebouxiophyceae</taxon>
        <taxon>Chlorellales</taxon>
        <taxon>Chlorellaceae</taxon>
        <taxon>Chlorella clade</taxon>
        <taxon>Chlorella</taxon>
    </lineage>
</organism>
<dbReference type="InterPro" id="IPR006904">
    <property type="entry name" value="DUF716"/>
</dbReference>
<dbReference type="EMBL" id="SIDB01000009">
    <property type="protein sequence ID" value="KAI3428720.1"/>
    <property type="molecule type" value="Genomic_DNA"/>
</dbReference>
<comment type="similarity">
    <text evidence="2">Belongs to the TMEM45 family.</text>
</comment>
<keyword evidence="4 6" id="KW-1133">Transmembrane helix</keyword>
<keyword evidence="3 6" id="KW-0812">Transmembrane</keyword>
<name>A0A9D4TM96_CHLVU</name>
<evidence type="ECO:0000256" key="3">
    <source>
        <dbReference type="ARBA" id="ARBA00022692"/>
    </source>
</evidence>
<gene>
    <name evidence="7" type="ORF">D9Q98_007544</name>
</gene>
<feature type="transmembrane region" description="Helical" evidence="6">
    <location>
        <begin position="192"/>
        <end position="211"/>
    </location>
</feature>
<comment type="caution">
    <text evidence="7">The sequence shown here is derived from an EMBL/GenBank/DDBJ whole genome shotgun (WGS) entry which is preliminary data.</text>
</comment>
<dbReference type="GO" id="GO:0016020">
    <property type="term" value="C:membrane"/>
    <property type="evidence" value="ECO:0007669"/>
    <property type="project" value="UniProtKB-SubCell"/>
</dbReference>
<feature type="transmembrane region" description="Helical" evidence="6">
    <location>
        <begin position="217"/>
        <end position="240"/>
    </location>
</feature>
<evidence type="ECO:0000313" key="8">
    <source>
        <dbReference type="Proteomes" id="UP001055712"/>
    </source>
</evidence>
<dbReference type="Pfam" id="PF04819">
    <property type="entry name" value="DUF716"/>
    <property type="match status" value="1"/>
</dbReference>
<comment type="subcellular location">
    <subcellularLocation>
        <location evidence="1">Membrane</location>
        <topology evidence="1">Multi-pass membrane protein</topology>
    </subcellularLocation>
</comment>
<evidence type="ECO:0008006" key="9">
    <source>
        <dbReference type="Google" id="ProtNLM"/>
    </source>
</evidence>
<feature type="transmembrane region" description="Helical" evidence="6">
    <location>
        <begin position="123"/>
        <end position="141"/>
    </location>
</feature>
<dbReference type="Proteomes" id="UP001055712">
    <property type="component" value="Unassembled WGS sequence"/>
</dbReference>
<evidence type="ECO:0000256" key="2">
    <source>
        <dbReference type="ARBA" id="ARBA00006948"/>
    </source>
</evidence>
<keyword evidence="5 6" id="KW-0472">Membrane</keyword>
<evidence type="ECO:0000256" key="4">
    <source>
        <dbReference type="ARBA" id="ARBA00022989"/>
    </source>
</evidence>
<evidence type="ECO:0000256" key="1">
    <source>
        <dbReference type="ARBA" id="ARBA00004141"/>
    </source>
</evidence>
<keyword evidence="8" id="KW-1185">Reference proteome</keyword>
<feature type="transmembrane region" description="Helical" evidence="6">
    <location>
        <begin position="289"/>
        <end position="311"/>
    </location>
</feature>
<dbReference type="AlphaFoldDB" id="A0A9D4TM96"/>